<evidence type="ECO:0000256" key="2">
    <source>
        <dbReference type="ARBA" id="ARBA00022676"/>
    </source>
</evidence>
<dbReference type="Proteomes" id="UP000017836">
    <property type="component" value="Unassembled WGS sequence"/>
</dbReference>
<evidence type="ECO:0000256" key="4">
    <source>
        <dbReference type="RuleBase" id="RU003718"/>
    </source>
</evidence>
<dbReference type="OMA" id="VWIRTIL"/>
<dbReference type="KEGG" id="atr:18438318"/>
<evidence type="ECO:0000256" key="5">
    <source>
        <dbReference type="RuleBase" id="RU362057"/>
    </source>
</evidence>
<dbReference type="InterPro" id="IPR002213">
    <property type="entry name" value="UDP_glucos_trans"/>
</dbReference>
<dbReference type="PANTHER" id="PTHR48047">
    <property type="entry name" value="GLYCOSYLTRANSFERASE"/>
    <property type="match status" value="1"/>
</dbReference>
<comment type="similarity">
    <text evidence="1 4">Belongs to the UDP-glycosyltransferase family.</text>
</comment>
<keyword evidence="3 4" id="KW-0808">Transferase</keyword>
<organism evidence="6 7">
    <name type="scientific">Amborella trichopoda</name>
    <dbReference type="NCBI Taxonomy" id="13333"/>
    <lineage>
        <taxon>Eukaryota</taxon>
        <taxon>Viridiplantae</taxon>
        <taxon>Streptophyta</taxon>
        <taxon>Embryophyta</taxon>
        <taxon>Tracheophyta</taxon>
        <taxon>Spermatophyta</taxon>
        <taxon>Magnoliopsida</taxon>
        <taxon>Amborellales</taxon>
        <taxon>Amborellaceae</taxon>
        <taxon>Amborella</taxon>
    </lineage>
</organism>
<dbReference type="PROSITE" id="PS00375">
    <property type="entry name" value="UDPGT"/>
    <property type="match status" value="1"/>
</dbReference>
<evidence type="ECO:0000256" key="3">
    <source>
        <dbReference type="ARBA" id="ARBA00022679"/>
    </source>
</evidence>
<dbReference type="Gramene" id="ERN10108">
    <property type="protein sequence ID" value="ERN10108"/>
    <property type="gene ID" value="AMTR_s00169p00014200"/>
</dbReference>
<evidence type="ECO:0000313" key="6">
    <source>
        <dbReference type="EMBL" id="ERN10108.1"/>
    </source>
</evidence>
<gene>
    <name evidence="6" type="ORF">AMTR_s00169p00014200</name>
</gene>
<dbReference type="AlphaFoldDB" id="W1PPW8"/>
<dbReference type="CDD" id="cd03784">
    <property type="entry name" value="GT1_Gtf-like"/>
    <property type="match status" value="1"/>
</dbReference>
<dbReference type="InterPro" id="IPR035595">
    <property type="entry name" value="UDP_glycos_trans_CS"/>
</dbReference>
<sequence length="500" mass="55192">MVMEGEGESEQSHNVVLFPFMAQGHMIPMLDIARMLANHGLAVTLVTTPLNAVWIRTILDRAASSSCRVRVLDIEFPCAEVGLPEGCESVDLLPSNDLMINFFRATELLQEPFEKLIRQEVENPLCIISDMFLGWTVETAKVLGIPRIVFHGTSCFSCCCSSCIHEKKPHINVGSDTEPFMLPGLPHDISLTRAQLSEFSKGNSELMAAGFSRVLEEMRRANSHSYGSIVNSFEELESEYVNHYRNVVGMKAWPIGPVSLCNRDQIDKAERGKKAPVDESACLRWLDSQKPESVVYVCFGSLCRLAPQQLTDIGLGLEASGLPFIWVLRGDREQVDQWLPEGFEERVKGRGMVIKGWAPQILILSHPATGGFVTHCGWNSTLEGLTAGLPMVAWPLNAEQPMNAKLVVDVLKVAVPIVFDTQGVVPKEAVEQAVSEMMGNGEMRGRARELGEMARRAVEEGGSSYMNLTLFIQDMIAYKKARTMDTAPVCDSPPTCTSSK</sequence>
<evidence type="ECO:0000313" key="7">
    <source>
        <dbReference type="Proteomes" id="UP000017836"/>
    </source>
</evidence>
<reference evidence="7" key="1">
    <citation type="journal article" date="2013" name="Science">
        <title>The Amborella genome and the evolution of flowering plants.</title>
        <authorList>
            <consortium name="Amborella Genome Project"/>
        </authorList>
    </citation>
    <scope>NUCLEOTIDE SEQUENCE [LARGE SCALE GENOMIC DNA]</scope>
</reference>
<name>W1PPW8_AMBTC</name>
<dbReference type="Pfam" id="PF00201">
    <property type="entry name" value="UDPGT"/>
    <property type="match status" value="1"/>
</dbReference>
<evidence type="ECO:0000256" key="1">
    <source>
        <dbReference type="ARBA" id="ARBA00009995"/>
    </source>
</evidence>
<dbReference type="PANTHER" id="PTHR48047:SF182">
    <property type="entry name" value="GLYCOSYLTRANSFERASE"/>
    <property type="match status" value="1"/>
</dbReference>
<dbReference type="OrthoDB" id="5835829at2759"/>
<proteinExistence type="inferred from homology"/>
<dbReference type="HOGENOM" id="CLU_001724_2_2_1"/>
<dbReference type="eggNOG" id="KOG1192">
    <property type="taxonomic scope" value="Eukaryota"/>
</dbReference>
<dbReference type="EC" id="2.4.1.-" evidence="5"/>
<dbReference type="Gene3D" id="3.40.50.2000">
    <property type="entry name" value="Glycogen Phosphorylase B"/>
    <property type="match status" value="2"/>
</dbReference>
<dbReference type="EMBL" id="KI392972">
    <property type="protein sequence ID" value="ERN10108.1"/>
    <property type="molecule type" value="Genomic_DNA"/>
</dbReference>
<accession>W1PPW8</accession>
<dbReference type="FunFam" id="3.40.50.2000:FF:000071">
    <property type="entry name" value="Glycosyltransferase"/>
    <property type="match status" value="1"/>
</dbReference>
<dbReference type="GO" id="GO:0035251">
    <property type="term" value="F:UDP-glucosyltransferase activity"/>
    <property type="evidence" value="ECO:0000318"/>
    <property type="project" value="GO_Central"/>
</dbReference>
<keyword evidence="7" id="KW-1185">Reference proteome</keyword>
<dbReference type="SUPFAM" id="SSF53756">
    <property type="entry name" value="UDP-Glycosyltransferase/glycogen phosphorylase"/>
    <property type="match status" value="1"/>
</dbReference>
<keyword evidence="2 4" id="KW-0328">Glycosyltransferase</keyword>
<protein>
    <recommendedName>
        <fullName evidence="5">Glycosyltransferase</fullName>
        <ecNumber evidence="5">2.4.1.-</ecNumber>
    </recommendedName>
</protein>
<dbReference type="FunFam" id="3.40.50.2000:FF:000047">
    <property type="entry name" value="Glycosyltransferase"/>
    <property type="match status" value="1"/>
</dbReference>